<dbReference type="EMBL" id="MGBC01000014">
    <property type="protein sequence ID" value="OGK61419.1"/>
    <property type="molecule type" value="Genomic_DNA"/>
</dbReference>
<dbReference type="AlphaFoldDB" id="A0A1F7K0Q1"/>
<accession>A0A1F7K0Q1</accession>
<reference evidence="1 2" key="1">
    <citation type="journal article" date="2016" name="Nat. Commun.">
        <title>Thousands of microbial genomes shed light on interconnected biogeochemical processes in an aquifer system.</title>
        <authorList>
            <person name="Anantharaman K."/>
            <person name="Brown C.T."/>
            <person name="Hug L.A."/>
            <person name="Sharon I."/>
            <person name="Castelle C.J."/>
            <person name="Probst A.J."/>
            <person name="Thomas B.C."/>
            <person name="Singh A."/>
            <person name="Wilkins M.J."/>
            <person name="Karaoz U."/>
            <person name="Brodie E.L."/>
            <person name="Williams K.H."/>
            <person name="Hubbard S.S."/>
            <person name="Banfield J.F."/>
        </authorList>
    </citation>
    <scope>NUCLEOTIDE SEQUENCE [LARGE SCALE GENOMIC DNA]</scope>
</reference>
<protein>
    <submittedName>
        <fullName evidence="1">Uncharacterized protein</fullName>
    </submittedName>
</protein>
<organism evidence="1 2">
    <name type="scientific">Candidatus Roizmanbacteria bacterium RIFCSPLOWO2_02_FULL_43_10</name>
    <dbReference type="NCBI Taxonomy" id="1802078"/>
    <lineage>
        <taxon>Bacteria</taxon>
        <taxon>Candidatus Roizmaniibacteriota</taxon>
    </lineage>
</organism>
<sequence>MGIEAVDGTGDLVQVKYLVVKGVLLNRAFVYYVDSLLGCCIIWNLTFGCGAGGWSDGVGGAGGNDKQ</sequence>
<evidence type="ECO:0000313" key="2">
    <source>
        <dbReference type="Proteomes" id="UP000176269"/>
    </source>
</evidence>
<name>A0A1F7K0Q1_9BACT</name>
<comment type="caution">
    <text evidence="1">The sequence shown here is derived from an EMBL/GenBank/DDBJ whole genome shotgun (WGS) entry which is preliminary data.</text>
</comment>
<proteinExistence type="predicted"/>
<dbReference type="Proteomes" id="UP000176269">
    <property type="component" value="Unassembled WGS sequence"/>
</dbReference>
<gene>
    <name evidence="1" type="ORF">A3I56_01370</name>
</gene>
<evidence type="ECO:0000313" key="1">
    <source>
        <dbReference type="EMBL" id="OGK61419.1"/>
    </source>
</evidence>